<dbReference type="Proteomes" id="UP000419017">
    <property type="component" value="Unassembled WGS sequence"/>
</dbReference>
<keyword evidence="4 6" id="KW-0238">DNA-binding</keyword>
<organism evidence="8 9">
    <name type="scientific">Oceanivirga miroungae</name>
    <dbReference type="NCBI Taxonomy" id="1130046"/>
    <lineage>
        <taxon>Bacteria</taxon>
        <taxon>Fusobacteriati</taxon>
        <taxon>Fusobacteriota</taxon>
        <taxon>Fusobacteriia</taxon>
        <taxon>Fusobacteriales</taxon>
        <taxon>Leptotrichiaceae</taxon>
        <taxon>Oceanivirga</taxon>
    </lineage>
</organism>
<evidence type="ECO:0000256" key="6">
    <source>
        <dbReference type="PROSITE-ProRule" id="PRU01091"/>
    </source>
</evidence>
<evidence type="ECO:0000256" key="4">
    <source>
        <dbReference type="ARBA" id="ARBA00023125"/>
    </source>
</evidence>
<keyword evidence="5" id="KW-0804">Transcription</keyword>
<dbReference type="GO" id="GO:0006355">
    <property type="term" value="P:regulation of DNA-templated transcription"/>
    <property type="evidence" value="ECO:0007669"/>
    <property type="project" value="InterPro"/>
</dbReference>
<dbReference type="SMART" id="SM00862">
    <property type="entry name" value="Trans_reg_C"/>
    <property type="match status" value="1"/>
</dbReference>
<evidence type="ECO:0000259" key="7">
    <source>
        <dbReference type="PROSITE" id="PS51755"/>
    </source>
</evidence>
<feature type="domain" description="OmpR/PhoB-type" evidence="7">
    <location>
        <begin position="127"/>
        <end position="225"/>
    </location>
</feature>
<sequence length="225" mass="26825">MKILLFSKQDSMKTKYKNILSELNYFINNIEDELDIEMLKNIDNYDMAIIYIDDILDFLDLVEKLRIRAKKMYILAIYKDINVDLKIDGYYLGVDDYYPAKKSVFELSYKLKAIERIINRYSQANNENILECRDLKLNIENREVLRNNKLIDLTNKEYKILEFFLKNKNRILTRSMIAEKIWDVSFTFNSNLVDVYITGIRKKINKDNPVKLIETVRGAGYILRE</sequence>
<gene>
    <name evidence="8" type="ORF">OMES3154_00932</name>
</gene>
<dbReference type="Pfam" id="PF00486">
    <property type="entry name" value="Trans_reg_C"/>
    <property type="match status" value="1"/>
</dbReference>
<dbReference type="PANTHER" id="PTHR48111:SF22">
    <property type="entry name" value="REGULATOR OF RPOS"/>
    <property type="match status" value="1"/>
</dbReference>
<keyword evidence="1" id="KW-0597">Phosphoprotein</keyword>
<evidence type="ECO:0000256" key="3">
    <source>
        <dbReference type="ARBA" id="ARBA00023015"/>
    </source>
</evidence>
<keyword evidence="3" id="KW-0805">Transcription regulation</keyword>
<dbReference type="GO" id="GO:0000156">
    <property type="term" value="F:phosphorelay response regulator activity"/>
    <property type="evidence" value="ECO:0007669"/>
    <property type="project" value="TreeGrafter"/>
</dbReference>
<name>A0A6I8MBN4_9FUSO</name>
<dbReference type="Gene3D" id="1.10.10.10">
    <property type="entry name" value="Winged helix-like DNA-binding domain superfamily/Winged helix DNA-binding domain"/>
    <property type="match status" value="1"/>
</dbReference>
<evidence type="ECO:0000256" key="2">
    <source>
        <dbReference type="ARBA" id="ARBA00023012"/>
    </source>
</evidence>
<evidence type="ECO:0000313" key="9">
    <source>
        <dbReference type="Proteomes" id="UP000419017"/>
    </source>
</evidence>
<dbReference type="SUPFAM" id="SSF46894">
    <property type="entry name" value="C-terminal effector domain of the bipartite response regulators"/>
    <property type="match status" value="1"/>
</dbReference>
<evidence type="ECO:0000256" key="1">
    <source>
        <dbReference type="ARBA" id="ARBA00022553"/>
    </source>
</evidence>
<dbReference type="GO" id="GO:0000976">
    <property type="term" value="F:transcription cis-regulatory region binding"/>
    <property type="evidence" value="ECO:0007669"/>
    <property type="project" value="TreeGrafter"/>
</dbReference>
<dbReference type="PROSITE" id="PS51755">
    <property type="entry name" value="OMPR_PHOB"/>
    <property type="match status" value="1"/>
</dbReference>
<keyword evidence="2" id="KW-0902">Two-component regulatory system</keyword>
<keyword evidence="9" id="KW-1185">Reference proteome</keyword>
<dbReference type="CDD" id="cd00383">
    <property type="entry name" value="trans_reg_C"/>
    <property type="match status" value="1"/>
</dbReference>
<dbReference type="InterPro" id="IPR039420">
    <property type="entry name" value="WalR-like"/>
</dbReference>
<dbReference type="InterPro" id="IPR001867">
    <property type="entry name" value="OmpR/PhoB-type_DNA-bd"/>
</dbReference>
<evidence type="ECO:0000313" key="8">
    <source>
        <dbReference type="EMBL" id="VWL85647.1"/>
    </source>
</evidence>
<dbReference type="EMBL" id="CABWIB010000001">
    <property type="protein sequence ID" value="VWL85647.1"/>
    <property type="molecule type" value="Genomic_DNA"/>
</dbReference>
<dbReference type="GO" id="GO:0005829">
    <property type="term" value="C:cytosol"/>
    <property type="evidence" value="ECO:0007669"/>
    <property type="project" value="TreeGrafter"/>
</dbReference>
<dbReference type="AlphaFoldDB" id="A0A6I8MBN4"/>
<protein>
    <recommendedName>
        <fullName evidence="7">OmpR/PhoB-type domain-containing protein</fullName>
    </recommendedName>
</protein>
<proteinExistence type="predicted"/>
<dbReference type="FunFam" id="1.10.10.10:FF:000005">
    <property type="entry name" value="Two-component system response regulator"/>
    <property type="match status" value="1"/>
</dbReference>
<accession>A0A6I8MBN4</accession>
<dbReference type="PANTHER" id="PTHR48111">
    <property type="entry name" value="REGULATOR OF RPOS"/>
    <property type="match status" value="1"/>
</dbReference>
<dbReference type="InterPro" id="IPR036388">
    <property type="entry name" value="WH-like_DNA-bd_sf"/>
</dbReference>
<evidence type="ECO:0000256" key="5">
    <source>
        <dbReference type="ARBA" id="ARBA00023163"/>
    </source>
</evidence>
<feature type="DNA-binding region" description="OmpR/PhoB-type" evidence="6">
    <location>
        <begin position="127"/>
        <end position="225"/>
    </location>
</feature>
<reference evidence="8 9" key="1">
    <citation type="submission" date="2019-10" db="EMBL/GenBank/DDBJ databases">
        <authorList>
            <person name="Blom J."/>
        </authorList>
    </citation>
    <scope>NUCLEOTIDE SEQUENCE [LARGE SCALE GENOMIC DNA]</scope>
    <source>
        <strain evidence="8 9">ES3154-GLU</strain>
    </source>
</reference>
<dbReference type="GO" id="GO:0032993">
    <property type="term" value="C:protein-DNA complex"/>
    <property type="evidence" value="ECO:0007669"/>
    <property type="project" value="TreeGrafter"/>
</dbReference>
<dbReference type="InterPro" id="IPR016032">
    <property type="entry name" value="Sig_transdc_resp-reg_C-effctor"/>
</dbReference>
<dbReference type="RefSeq" id="WP_156683625.1">
    <property type="nucleotide sequence ID" value="NZ_CABWIB010000001.1"/>
</dbReference>